<evidence type="ECO:0000259" key="3">
    <source>
        <dbReference type="Pfam" id="PF22725"/>
    </source>
</evidence>
<feature type="domain" description="Gfo/Idh/MocA-like oxidoreductase N-terminal" evidence="2">
    <location>
        <begin position="5"/>
        <end position="119"/>
    </location>
</feature>
<dbReference type="InterPro" id="IPR051450">
    <property type="entry name" value="Gfo/Idh/MocA_Oxidoreductases"/>
</dbReference>
<dbReference type="PANTHER" id="PTHR43377:SF1">
    <property type="entry name" value="BILIVERDIN REDUCTASE A"/>
    <property type="match status" value="1"/>
</dbReference>
<dbReference type="EMBL" id="JBHSFH010000007">
    <property type="protein sequence ID" value="MFC4495453.1"/>
    <property type="molecule type" value="Genomic_DNA"/>
</dbReference>
<sequence length="367" mass="38270">MPELAVGLIGAGGIARAHLPAWLELGARVTLFTPDDSGTRLAAEHPEGQVGVARTLDELLESSEAVDVCTPTHTHREVALTALRAGRHVACEKPLALTPGDVEEMIAEADRAGVLLFPAHVVRYFPEYAAMAEAVARGAVGRPAVLRFTRTGTYPVWSPWFADPTLSGGILVDQMIHDFDFARLLAGEVVRVHAHVRGHQEAPAPAGCVAAATAVLTHASGAVSHVHGVWGLPDAQFRTTFRIAGRDGVLQHDSAQTKAFRVISRGGASEGEGIPATNLTESPFLTELREFAAAVAGGPAPRVTAQDGLEAVRIAVAAAESARTGASVETGPAAQRPPEQGRGPGSQAQAGAQAKAQVRNASQEVAR</sequence>
<dbReference type="Pfam" id="PF22725">
    <property type="entry name" value="GFO_IDH_MocA_C3"/>
    <property type="match status" value="1"/>
</dbReference>
<name>A0ABV9AA39_9ACTN</name>
<feature type="compositionally biased region" description="Low complexity" evidence="1">
    <location>
        <begin position="345"/>
        <end position="357"/>
    </location>
</feature>
<dbReference type="InterPro" id="IPR055170">
    <property type="entry name" value="GFO_IDH_MocA-like_dom"/>
</dbReference>
<accession>A0ABV9AA39</accession>
<evidence type="ECO:0000256" key="1">
    <source>
        <dbReference type="SAM" id="MobiDB-lite"/>
    </source>
</evidence>
<dbReference type="PANTHER" id="PTHR43377">
    <property type="entry name" value="BILIVERDIN REDUCTASE A"/>
    <property type="match status" value="1"/>
</dbReference>
<proteinExistence type="predicted"/>
<dbReference type="InterPro" id="IPR036291">
    <property type="entry name" value="NAD(P)-bd_dom_sf"/>
</dbReference>
<dbReference type="RefSeq" id="WP_386448284.1">
    <property type="nucleotide sequence ID" value="NZ_JBHSFH010000007.1"/>
</dbReference>
<feature type="region of interest" description="Disordered" evidence="1">
    <location>
        <begin position="321"/>
        <end position="367"/>
    </location>
</feature>
<dbReference type="Proteomes" id="UP001595997">
    <property type="component" value="Unassembled WGS sequence"/>
</dbReference>
<gene>
    <name evidence="4" type="ORF">ACFPA8_15075</name>
</gene>
<evidence type="ECO:0000313" key="4">
    <source>
        <dbReference type="EMBL" id="MFC4495453.1"/>
    </source>
</evidence>
<organism evidence="4 5">
    <name type="scientific">Streptomyces ovatisporus</name>
    <dbReference type="NCBI Taxonomy" id="1128682"/>
    <lineage>
        <taxon>Bacteria</taxon>
        <taxon>Bacillati</taxon>
        <taxon>Actinomycetota</taxon>
        <taxon>Actinomycetes</taxon>
        <taxon>Kitasatosporales</taxon>
        <taxon>Streptomycetaceae</taxon>
        <taxon>Streptomyces</taxon>
    </lineage>
</organism>
<protein>
    <submittedName>
        <fullName evidence="4">Gfo/Idh/MocA family protein</fullName>
    </submittedName>
</protein>
<dbReference type="Pfam" id="PF01408">
    <property type="entry name" value="GFO_IDH_MocA"/>
    <property type="match status" value="1"/>
</dbReference>
<dbReference type="Gene3D" id="3.30.360.10">
    <property type="entry name" value="Dihydrodipicolinate Reductase, domain 2"/>
    <property type="match status" value="1"/>
</dbReference>
<dbReference type="InterPro" id="IPR000683">
    <property type="entry name" value="Gfo/Idh/MocA-like_OxRdtase_N"/>
</dbReference>
<evidence type="ECO:0000313" key="5">
    <source>
        <dbReference type="Proteomes" id="UP001595997"/>
    </source>
</evidence>
<dbReference type="SUPFAM" id="SSF55347">
    <property type="entry name" value="Glyceraldehyde-3-phosphate dehydrogenase-like, C-terminal domain"/>
    <property type="match status" value="1"/>
</dbReference>
<evidence type="ECO:0000259" key="2">
    <source>
        <dbReference type="Pfam" id="PF01408"/>
    </source>
</evidence>
<reference evidence="5" key="1">
    <citation type="journal article" date="2019" name="Int. J. Syst. Evol. Microbiol.">
        <title>The Global Catalogue of Microorganisms (GCM) 10K type strain sequencing project: providing services to taxonomists for standard genome sequencing and annotation.</title>
        <authorList>
            <consortium name="The Broad Institute Genomics Platform"/>
            <consortium name="The Broad Institute Genome Sequencing Center for Infectious Disease"/>
            <person name="Wu L."/>
            <person name="Ma J."/>
        </authorList>
    </citation>
    <scope>NUCLEOTIDE SEQUENCE [LARGE SCALE GENOMIC DNA]</scope>
    <source>
        <strain evidence="5">CGMCC 4.7357</strain>
    </source>
</reference>
<comment type="caution">
    <text evidence="4">The sequence shown here is derived from an EMBL/GenBank/DDBJ whole genome shotgun (WGS) entry which is preliminary data.</text>
</comment>
<keyword evidence="5" id="KW-1185">Reference proteome</keyword>
<feature type="domain" description="GFO/IDH/MocA-like oxidoreductase" evidence="3">
    <location>
        <begin position="128"/>
        <end position="250"/>
    </location>
</feature>
<dbReference type="SUPFAM" id="SSF51735">
    <property type="entry name" value="NAD(P)-binding Rossmann-fold domains"/>
    <property type="match status" value="1"/>
</dbReference>
<dbReference type="Gene3D" id="3.40.50.720">
    <property type="entry name" value="NAD(P)-binding Rossmann-like Domain"/>
    <property type="match status" value="1"/>
</dbReference>